<evidence type="ECO:0000313" key="7">
    <source>
        <dbReference type="Proteomes" id="UP000238916"/>
    </source>
</evidence>
<feature type="domain" description="Flagellin N-terminal" evidence="4">
    <location>
        <begin position="3"/>
        <end position="84"/>
    </location>
</feature>
<dbReference type="GO" id="GO:0005198">
    <property type="term" value="F:structural molecule activity"/>
    <property type="evidence" value="ECO:0007669"/>
    <property type="project" value="UniProtKB-UniRule"/>
</dbReference>
<accession>A0A2U3LRV9</accession>
<keyword evidence="2 3" id="KW-0975">Bacterial flagellum</keyword>
<evidence type="ECO:0000259" key="5">
    <source>
        <dbReference type="Pfam" id="PF00700"/>
    </source>
</evidence>
<evidence type="ECO:0000256" key="1">
    <source>
        <dbReference type="ARBA" id="ARBA00005709"/>
    </source>
</evidence>
<keyword evidence="3" id="KW-0964">Secreted</keyword>
<dbReference type="SUPFAM" id="SSF64518">
    <property type="entry name" value="Phase 1 flagellin"/>
    <property type="match status" value="1"/>
</dbReference>
<dbReference type="PANTHER" id="PTHR42792">
    <property type="entry name" value="FLAGELLIN"/>
    <property type="match status" value="1"/>
</dbReference>
<dbReference type="Pfam" id="PF00700">
    <property type="entry name" value="Flagellin_C"/>
    <property type="match status" value="1"/>
</dbReference>
<evidence type="ECO:0000313" key="6">
    <source>
        <dbReference type="EMBL" id="SPF54665.1"/>
    </source>
</evidence>
<comment type="subcellular location">
    <subcellularLocation>
        <location evidence="3">Secreted</location>
    </subcellularLocation>
    <subcellularLocation>
        <location evidence="3">Bacterial flagellum</location>
    </subcellularLocation>
</comment>
<sequence length="238" mass="24808">MASITQWQSNTSSALNYMNTTSSTMNDMISSLQSARTLAVQGANGTLTTSDQADLADQVNQIASQMQTLANTQVGSNYIFSGTAANQPLLPTDGSLSQANEAPVNFAVGNNISINIAVDGTALYGDNDTGIMATLTSLSTALTNGDTDGISTAITNLDTNIANVTSQAADLGARTNRITAISNQLSASSTNLQQNLSDTQGIDMAKTITDFTYEQNTYNAALAVGAKIIQPSLIDYLK</sequence>
<comment type="similarity">
    <text evidence="1 3">Belongs to the bacterial flagellin family.</text>
</comment>
<name>A0A2U3LRV9_9FIRM</name>
<keyword evidence="6" id="KW-0966">Cell projection</keyword>
<evidence type="ECO:0000256" key="3">
    <source>
        <dbReference type="RuleBase" id="RU362073"/>
    </source>
</evidence>
<dbReference type="InterPro" id="IPR046358">
    <property type="entry name" value="Flagellin_C"/>
</dbReference>
<comment type="function">
    <text evidence="3">Flagellin is the subunit protein which polymerizes to form the filaments of bacterial flagella.</text>
</comment>
<organism evidence="6 7">
    <name type="scientific">Candidatus Desulfosporosinus infrequens</name>
    <dbReference type="NCBI Taxonomy" id="2043169"/>
    <lineage>
        <taxon>Bacteria</taxon>
        <taxon>Bacillati</taxon>
        <taxon>Bacillota</taxon>
        <taxon>Clostridia</taxon>
        <taxon>Eubacteriales</taxon>
        <taxon>Desulfitobacteriaceae</taxon>
        <taxon>Desulfosporosinus</taxon>
    </lineage>
</organism>
<keyword evidence="6" id="KW-0282">Flagellum</keyword>
<keyword evidence="6" id="KW-0969">Cilium</keyword>
<evidence type="ECO:0000259" key="4">
    <source>
        <dbReference type="Pfam" id="PF00669"/>
    </source>
</evidence>
<reference evidence="7" key="1">
    <citation type="submission" date="2018-02" db="EMBL/GenBank/DDBJ databases">
        <authorList>
            <person name="Hausmann B."/>
        </authorList>
    </citation>
    <scope>NUCLEOTIDE SEQUENCE [LARGE SCALE GENOMIC DNA]</scope>
    <source>
        <strain evidence="7">Peat soil MAG SbF1</strain>
    </source>
</reference>
<dbReference type="GO" id="GO:0009288">
    <property type="term" value="C:bacterial-type flagellum"/>
    <property type="evidence" value="ECO:0007669"/>
    <property type="project" value="UniProtKB-SubCell"/>
</dbReference>
<dbReference type="GO" id="GO:0005576">
    <property type="term" value="C:extracellular region"/>
    <property type="evidence" value="ECO:0007669"/>
    <property type="project" value="UniProtKB-SubCell"/>
</dbReference>
<dbReference type="EMBL" id="OMOF01000765">
    <property type="protein sequence ID" value="SPF54665.1"/>
    <property type="molecule type" value="Genomic_DNA"/>
</dbReference>
<dbReference type="Proteomes" id="UP000238916">
    <property type="component" value="Unassembled WGS sequence"/>
</dbReference>
<dbReference type="Gene3D" id="1.20.1330.10">
    <property type="entry name" value="f41 fragment of flagellin, N-terminal domain"/>
    <property type="match status" value="1"/>
</dbReference>
<evidence type="ECO:0000256" key="2">
    <source>
        <dbReference type="ARBA" id="ARBA00023143"/>
    </source>
</evidence>
<feature type="domain" description="Flagellin C-terminal" evidence="5">
    <location>
        <begin position="155"/>
        <end position="237"/>
    </location>
</feature>
<dbReference type="Pfam" id="PF00669">
    <property type="entry name" value="Flagellin_N"/>
    <property type="match status" value="1"/>
</dbReference>
<protein>
    <recommendedName>
        <fullName evidence="3">Flagellin</fullName>
    </recommendedName>
</protein>
<dbReference type="InterPro" id="IPR001029">
    <property type="entry name" value="Flagellin_N"/>
</dbReference>
<dbReference type="InterPro" id="IPR001492">
    <property type="entry name" value="Flagellin"/>
</dbReference>
<dbReference type="PANTHER" id="PTHR42792:SF1">
    <property type="entry name" value="FLAGELLAR HOOK-ASSOCIATED PROTEIN 3"/>
    <property type="match status" value="1"/>
</dbReference>
<proteinExistence type="inferred from homology"/>
<gene>
    <name evidence="6" type="primary">flgL</name>
    <name evidence="6" type="ORF">SBF1_7880001</name>
</gene>
<dbReference type="AlphaFoldDB" id="A0A2U3LRV9"/>